<dbReference type="RefSeq" id="WP_305501430.1">
    <property type="nucleotide sequence ID" value="NZ_CP131913.1"/>
</dbReference>
<proteinExistence type="predicted"/>
<feature type="domain" description="KilA-N" evidence="1">
    <location>
        <begin position="5"/>
        <end position="77"/>
    </location>
</feature>
<dbReference type="PROSITE" id="PS51301">
    <property type="entry name" value="KILA_N"/>
    <property type="match status" value="1"/>
</dbReference>
<evidence type="ECO:0000313" key="2">
    <source>
        <dbReference type="EMBL" id="WLI73615.1"/>
    </source>
</evidence>
<evidence type="ECO:0000259" key="1">
    <source>
        <dbReference type="PROSITE" id="PS51301"/>
    </source>
</evidence>
<name>A0ABY9H5P6_9GAMM</name>
<reference evidence="2 3" key="1">
    <citation type="submission" date="2023-08" db="EMBL/GenBank/DDBJ databases">
        <title>Transcriptome Analysis of Halomonas alkalicola CICC 11012s to Identify the Genes Involved in Alkaline Tolerances.</title>
        <authorList>
            <person name="Zhai L."/>
        </authorList>
    </citation>
    <scope>NUCLEOTIDE SEQUENCE [LARGE SCALE GENOMIC DNA]</scope>
    <source>
        <strain evidence="2 3">CICC 11012s</strain>
    </source>
</reference>
<gene>
    <name evidence="2" type="ORF">B6N23_01345</name>
</gene>
<dbReference type="InterPro" id="IPR017880">
    <property type="entry name" value="KilA_N"/>
</dbReference>
<evidence type="ECO:0000313" key="3">
    <source>
        <dbReference type="Proteomes" id="UP001235344"/>
    </source>
</evidence>
<dbReference type="Pfam" id="PF04383">
    <property type="entry name" value="KilA-N"/>
    <property type="match status" value="1"/>
</dbReference>
<dbReference type="Proteomes" id="UP001235344">
    <property type="component" value="Chromosome"/>
</dbReference>
<accession>A0ABY9H5P6</accession>
<sequence length="77" mass="8764">MTSYATSIVRFDYYGQLVLFNNNGWINATEAARNFGKRPNDWFGLSSTAEYIEALERRLGITRKSGNGLVEVWRGGR</sequence>
<keyword evidence="3" id="KW-1185">Reference proteome</keyword>
<protein>
    <submittedName>
        <fullName evidence="2">KilA-N domain-containing protein</fullName>
    </submittedName>
</protein>
<organism evidence="2 3">
    <name type="scientific">Halomonas alkalicola</name>
    <dbReference type="NCBI Taxonomy" id="1930622"/>
    <lineage>
        <taxon>Bacteria</taxon>
        <taxon>Pseudomonadati</taxon>
        <taxon>Pseudomonadota</taxon>
        <taxon>Gammaproteobacteria</taxon>
        <taxon>Oceanospirillales</taxon>
        <taxon>Halomonadaceae</taxon>
        <taxon>Halomonas</taxon>
    </lineage>
</organism>
<dbReference type="EMBL" id="CP131913">
    <property type="protein sequence ID" value="WLI73615.1"/>
    <property type="molecule type" value="Genomic_DNA"/>
</dbReference>
<dbReference type="InterPro" id="IPR018004">
    <property type="entry name" value="KilA/APSES_HTH"/>
</dbReference>